<reference evidence="1" key="1">
    <citation type="submission" date="2014-09" db="EMBL/GenBank/DDBJ databases">
        <authorList>
            <person name="Magalhaes I.L.F."/>
            <person name="Oliveira U."/>
            <person name="Santos F.R."/>
            <person name="Vidigal T.H.D.A."/>
            <person name="Brescovit A.D."/>
            <person name="Santos A.J."/>
        </authorList>
    </citation>
    <scope>NUCLEOTIDE SEQUENCE</scope>
    <source>
        <tissue evidence="1">Shoot tissue taken approximately 20 cm above the soil surface</tissue>
    </source>
</reference>
<dbReference type="EMBL" id="GBRH01171754">
    <property type="protein sequence ID" value="JAE26142.1"/>
    <property type="molecule type" value="Transcribed_RNA"/>
</dbReference>
<protein>
    <submittedName>
        <fullName evidence="1">Uncharacterized protein</fullName>
    </submittedName>
</protein>
<sequence>MQGHINFQGTFSLKFGTTKFKYFLLYMIWVLDL</sequence>
<proteinExistence type="predicted"/>
<evidence type="ECO:0000313" key="1">
    <source>
        <dbReference type="EMBL" id="JAE26142.1"/>
    </source>
</evidence>
<dbReference type="AlphaFoldDB" id="A0A0A9GNV8"/>
<name>A0A0A9GNV8_ARUDO</name>
<reference evidence="1" key="2">
    <citation type="journal article" date="2015" name="Data Brief">
        <title>Shoot transcriptome of the giant reed, Arundo donax.</title>
        <authorList>
            <person name="Barrero R.A."/>
            <person name="Guerrero F.D."/>
            <person name="Moolhuijzen P."/>
            <person name="Goolsby J.A."/>
            <person name="Tidwell J."/>
            <person name="Bellgard S.E."/>
            <person name="Bellgard M.I."/>
        </authorList>
    </citation>
    <scope>NUCLEOTIDE SEQUENCE</scope>
    <source>
        <tissue evidence="1">Shoot tissue taken approximately 20 cm above the soil surface</tissue>
    </source>
</reference>
<accession>A0A0A9GNV8</accession>
<organism evidence="1">
    <name type="scientific">Arundo donax</name>
    <name type="common">Giant reed</name>
    <name type="synonym">Donax arundinaceus</name>
    <dbReference type="NCBI Taxonomy" id="35708"/>
    <lineage>
        <taxon>Eukaryota</taxon>
        <taxon>Viridiplantae</taxon>
        <taxon>Streptophyta</taxon>
        <taxon>Embryophyta</taxon>
        <taxon>Tracheophyta</taxon>
        <taxon>Spermatophyta</taxon>
        <taxon>Magnoliopsida</taxon>
        <taxon>Liliopsida</taxon>
        <taxon>Poales</taxon>
        <taxon>Poaceae</taxon>
        <taxon>PACMAD clade</taxon>
        <taxon>Arundinoideae</taxon>
        <taxon>Arundineae</taxon>
        <taxon>Arundo</taxon>
    </lineage>
</organism>